<gene>
    <name evidence="1" type="ORF">N7476_001907</name>
</gene>
<evidence type="ECO:0000313" key="2">
    <source>
        <dbReference type="Proteomes" id="UP001147746"/>
    </source>
</evidence>
<name>A0A9W9Q4V7_9EURO</name>
<accession>A0A9W9Q4V7</accession>
<reference evidence="1" key="1">
    <citation type="submission" date="2022-12" db="EMBL/GenBank/DDBJ databases">
        <authorList>
            <person name="Petersen C."/>
        </authorList>
    </citation>
    <scope>NUCLEOTIDE SEQUENCE</scope>
    <source>
        <strain evidence="1">IBT 21472</strain>
    </source>
</reference>
<sequence length="303" mass="33175">MLRNLRFIEEYEKDVLKRTPSWIVVVCSKITGDFRLSQETTAFKLIDQDGYEGGLATIGLSPDWVVLDDYTYEYTYIADEAGSRIADFKFSGYPTKNESMVVPNPKDIVRKGLSDILGLLMEMQATMIEIMVRQWVNGLSEDAAQAYSIPIFMPMQAVENINQAKNLGTQEKRGEKEEGKRKKDFILLIVSTNPNMQFVPIVGEELAAAAGLATIACSVAIAGELANGAFAGCDTVQDPKSAVVNVIEMLFGVGAIAKASRDGEGLVSIARFRRAMKAEEINGFGSTFKGSDDKLQAILKGCK</sequence>
<dbReference type="Proteomes" id="UP001147746">
    <property type="component" value="Unassembled WGS sequence"/>
</dbReference>
<comment type="caution">
    <text evidence="1">The sequence shown here is derived from an EMBL/GenBank/DDBJ whole genome shotgun (WGS) entry which is preliminary data.</text>
</comment>
<dbReference type="EMBL" id="JAPZBO010000002">
    <property type="protein sequence ID" value="KAJ5323307.1"/>
    <property type="molecule type" value="Genomic_DNA"/>
</dbReference>
<reference evidence="1" key="2">
    <citation type="journal article" date="2023" name="IMA Fungus">
        <title>Comparative genomic study of the Penicillium genus elucidates a diverse pangenome and 15 lateral gene transfer events.</title>
        <authorList>
            <person name="Petersen C."/>
            <person name="Sorensen T."/>
            <person name="Nielsen M.R."/>
            <person name="Sondergaard T.E."/>
            <person name="Sorensen J.L."/>
            <person name="Fitzpatrick D.A."/>
            <person name="Frisvad J.C."/>
            <person name="Nielsen K.L."/>
        </authorList>
    </citation>
    <scope>NUCLEOTIDE SEQUENCE</scope>
    <source>
        <strain evidence="1">IBT 21472</strain>
    </source>
</reference>
<organism evidence="1 2">
    <name type="scientific">Penicillium atrosanguineum</name>
    <dbReference type="NCBI Taxonomy" id="1132637"/>
    <lineage>
        <taxon>Eukaryota</taxon>
        <taxon>Fungi</taxon>
        <taxon>Dikarya</taxon>
        <taxon>Ascomycota</taxon>
        <taxon>Pezizomycotina</taxon>
        <taxon>Eurotiomycetes</taxon>
        <taxon>Eurotiomycetidae</taxon>
        <taxon>Eurotiales</taxon>
        <taxon>Aspergillaceae</taxon>
        <taxon>Penicillium</taxon>
    </lineage>
</organism>
<keyword evidence="2" id="KW-1185">Reference proteome</keyword>
<evidence type="ECO:0000313" key="1">
    <source>
        <dbReference type="EMBL" id="KAJ5323307.1"/>
    </source>
</evidence>
<dbReference type="AlphaFoldDB" id="A0A9W9Q4V7"/>
<proteinExistence type="predicted"/>
<protein>
    <submittedName>
        <fullName evidence="1">Uncharacterized protein</fullName>
    </submittedName>
</protein>